<feature type="transmembrane region" description="Helical" evidence="6">
    <location>
        <begin position="159"/>
        <end position="178"/>
    </location>
</feature>
<accession>A0A7X6K5T5</accession>
<dbReference type="Gene3D" id="1.20.1250.20">
    <property type="entry name" value="MFS general substrate transporter like domains"/>
    <property type="match status" value="1"/>
</dbReference>
<dbReference type="EMBL" id="JAAZSQ010000004">
    <property type="protein sequence ID" value="NKX54245.1"/>
    <property type="molecule type" value="Genomic_DNA"/>
</dbReference>
<dbReference type="GO" id="GO:0005886">
    <property type="term" value="C:plasma membrane"/>
    <property type="evidence" value="ECO:0007669"/>
    <property type="project" value="UniProtKB-SubCell"/>
</dbReference>
<dbReference type="Pfam" id="PF00083">
    <property type="entry name" value="Sugar_tr"/>
    <property type="match status" value="1"/>
</dbReference>
<feature type="transmembrane region" description="Helical" evidence="6">
    <location>
        <begin position="359"/>
        <end position="383"/>
    </location>
</feature>
<dbReference type="InterPro" id="IPR005829">
    <property type="entry name" value="Sugar_transporter_CS"/>
</dbReference>
<dbReference type="Proteomes" id="UP000544090">
    <property type="component" value="Unassembled WGS sequence"/>
</dbReference>
<evidence type="ECO:0000256" key="3">
    <source>
        <dbReference type="ARBA" id="ARBA00022692"/>
    </source>
</evidence>
<proteinExistence type="inferred from homology"/>
<feature type="transmembrane region" description="Helical" evidence="6">
    <location>
        <begin position="98"/>
        <end position="119"/>
    </location>
</feature>
<dbReference type="InterPro" id="IPR020846">
    <property type="entry name" value="MFS_dom"/>
</dbReference>
<evidence type="ECO:0000259" key="7">
    <source>
        <dbReference type="PROSITE" id="PS50850"/>
    </source>
</evidence>
<feature type="transmembrane region" description="Helical" evidence="6">
    <location>
        <begin position="42"/>
        <end position="62"/>
    </location>
</feature>
<dbReference type="InterPro" id="IPR050360">
    <property type="entry name" value="MFS_Sugar_Transporters"/>
</dbReference>
<dbReference type="GO" id="GO:0005351">
    <property type="term" value="F:carbohydrate:proton symporter activity"/>
    <property type="evidence" value="ECO:0007669"/>
    <property type="project" value="TreeGrafter"/>
</dbReference>
<reference evidence="8 9" key="1">
    <citation type="submission" date="2020-04" db="EMBL/GenBank/DDBJ databases">
        <title>Arthrobacter sp. nov.</title>
        <authorList>
            <person name="Liu S."/>
        </authorList>
    </citation>
    <scope>NUCLEOTIDE SEQUENCE [LARGE SCALE GENOMIC DNA]</scope>
    <source>
        <strain evidence="8 9">E918</strain>
    </source>
</reference>
<feature type="transmembrane region" description="Helical" evidence="6">
    <location>
        <begin position="74"/>
        <end position="92"/>
    </location>
</feature>
<keyword evidence="9" id="KW-1185">Reference proteome</keyword>
<dbReference type="PANTHER" id="PTHR48022:SF2">
    <property type="entry name" value="PLASTIDIC GLUCOSE TRANSPORTER 4"/>
    <property type="match status" value="1"/>
</dbReference>
<evidence type="ECO:0000313" key="8">
    <source>
        <dbReference type="EMBL" id="NKX54245.1"/>
    </source>
</evidence>
<dbReference type="RefSeq" id="WP_168485586.1">
    <property type="nucleotide sequence ID" value="NZ_JAAZSQ010000004.1"/>
</dbReference>
<feature type="domain" description="Major facilitator superfamily (MFS) profile" evidence="7">
    <location>
        <begin position="8"/>
        <end position="414"/>
    </location>
</feature>
<dbReference type="PROSITE" id="PS00217">
    <property type="entry name" value="SUGAR_TRANSPORT_2"/>
    <property type="match status" value="1"/>
</dbReference>
<feature type="transmembrane region" description="Helical" evidence="6">
    <location>
        <begin position="324"/>
        <end position="347"/>
    </location>
</feature>
<dbReference type="InterPro" id="IPR036259">
    <property type="entry name" value="MFS_trans_sf"/>
</dbReference>
<dbReference type="SUPFAM" id="SSF103473">
    <property type="entry name" value="MFS general substrate transporter"/>
    <property type="match status" value="1"/>
</dbReference>
<evidence type="ECO:0000256" key="2">
    <source>
        <dbReference type="ARBA" id="ARBA00010992"/>
    </source>
</evidence>
<evidence type="ECO:0000256" key="4">
    <source>
        <dbReference type="ARBA" id="ARBA00022989"/>
    </source>
</evidence>
<feature type="transmembrane region" description="Helical" evidence="6">
    <location>
        <begin position="271"/>
        <end position="292"/>
    </location>
</feature>
<keyword evidence="4 6" id="KW-1133">Transmembrane helix</keyword>
<evidence type="ECO:0000256" key="1">
    <source>
        <dbReference type="ARBA" id="ARBA00004651"/>
    </source>
</evidence>
<feature type="transmembrane region" description="Helical" evidence="6">
    <location>
        <begin position="12"/>
        <end position="36"/>
    </location>
</feature>
<dbReference type="CDD" id="cd17316">
    <property type="entry name" value="MFS_SV2_like"/>
    <property type="match status" value="1"/>
</dbReference>
<protein>
    <submittedName>
        <fullName evidence="8">Sugar porter family MFS transporter</fullName>
    </submittedName>
</protein>
<dbReference type="InterPro" id="IPR005828">
    <property type="entry name" value="MFS_sugar_transport-like"/>
</dbReference>
<comment type="similarity">
    <text evidence="2">Belongs to the major facilitator superfamily. Sugar transporter (TC 2.A.1.1) family.</text>
</comment>
<feature type="transmembrane region" description="Helical" evidence="6">
    <location>
        <begin position="131"/>
        <end position="153"/>
    </location>
</feature>
<feature type="transmembrane region" description="Helical" evidence="6">
    <location>
        <begin position="299"/>
        <end position="318"/>
    </location>
</feature>
<keyword evidence="5 6" id="KW-0472">Membrane</keyword>
<keyword evidence="3 6" id="KW-0812">Transmembrane</keyword>
<gene>
    <name evidence="8" type="ORF">HGG74_06745</name>
</gene>
<dbReference type="PROSITE" id="PS50850">
    <property type="entry name" value="MFS"/>
    <property type="match status" value="1"/>
</dbReference>
<name>A0A7X6K5T5_9MICC</name>
<comment type="subcellular location">
    <subcellularLocation>
        <location evidence="1">Cell membrane</location>
        <topology evidence="1">Multi-pass membrane protein</topology>
    </subcellularLocation>
</comment>
<evidence type="ECO:0000256" key="5">
    <source>
        <dbReference type="ARBA" id="ARBA00023136"/>
    </source>
</evidence>
<sequence length="438" mass="46052">MTPFLWRVTTFTVGGMFCDGFILGGIGVALTLAAPALGLSDAWIGAIGAASLFGILFGSLAAGYLSDRFGRQKLLIADLLLLLAGSLAHLVVTDEVQLTILRFIMGIAIGAEYAIGAALMSELIPRKGRGALLASLNAGWILGFVAAYVVSFLMRDAGASWQLILASSAVPVVAVLLLRIGSPESVRWLITQGRTAEAEAIVHRFYGPEYGVQGLEPVTRGQRNFSRLFSPEYRSRAIFAGVFWACQVIPLFALTIFLPQALGALGVEDEFAASMLVNGMLVLGAATGVLGVQKFSRRGFVIWTFVATTAALAVVSFADYMPLAIGLLAFALFVLIGSAASNLEYVYPSEIFPTEIRSSGIGFATAVSRIGSAVSTFMLPIALGGLGNQVTMLLLAAVSLAGVIVSALWAPETKNLSLAESAAAGTARRMQDRTEVAS</sequence>
<comment type="caution">
    <text evidence="8">The sequence shown here is derived from an EMBL/GenBank/DDBJ whole genome shotgun (WGS) entry which is preliminary data.</text>
</comment>
<evidence type="ECO:0000256" key="6">
    <source>
        <dbReference type="SAM" id="Phobius"/>
    </source>
</evidence>
<feature type="transmembrane region" description="Helical" evidence="6">
    <location>
        <begin position="389"/>
        <end position="410"/>
    </location>
</feature>
<dbReference type="AlphaFoldDB" id="A0A7X6K5T5"/>
<evidence type="ECO:0000313" key="9">
    <source>
        <dbReference type="Proteomes" id="UP000544090"/>
    </source>
</evidence>
<feature type="transmembrane region" description="Helical" evidence="6">
    <location>
        <begin position="237"/>
        <end position="259"/>
    </location>
</feature>
<organism evidence="8 9">
    <name type="scientific">Arthrobacter mobilis</name>
    <dbReference type="NCBI Taxonomy" id="2724944"/>
    <lineage>
        <taxon>Bacteria</taxon>
        <taxon>Bacillati</taxon>
        <taxon>Actinomycetota</taxon>
        <taxon>Actinomycetes</taxon>
        <taxon>Micrococcales</taxon>
        <taxon>Micrococcaceae</taxon>
        <taxon>Arthrobacter</taxon>
    </lineage>
</organism>
<dbReference type="PANTHER" id="PTHR48022">
    <property type="entry name" value="PLASTIDIC GLUCOSE TRANSPORTER 4"/>
    <property type="match status" value="1"/>
</dbReference>